<feature type="domain" description="Porin" evidence="12">
    <location>
        <begin position="14"/>
        <end position="344"/>
    </location>
</feature>
<dbReference type="CDD" id="cd00342">
    <property type="entry name" value="gram_neg_porins"/>
    <property type="match status" value="1"/>
</dbReference>
<dbReference type="InterPro" id="IPR002299">
    <property type="entry name" value="Porin_Neis"/>
</dbReference>
<evidence type="ECO:0000256" key="7">
    <source>
        <dbReference type="ARBA" id="ARBA00023065"/>
    </source>
</evidence>
<dbReference type="RefSeq" id="WP_103704259.1">
    <property type="nucleotide sequence ID" value="NZ_PQGA01000004.1"/>
</dbReference>
<comment type="caution">
    <text evidence="13">The sequence shown here is derived from an EMBL/GenBank/DDBJ whole genome shotgun (WGS) entry which is preliminary data.</text>
</comment>
<organism evidence="13 14">
    <name type="scientific">Paraburkholderia eburnea</name>
    <dbReference type="NCBI Taxonomy" id="1189126"/>
    <lineage>
        <taxon>Bacteria</taxon>
        <taxon>Pseudomonadati</taxon>
        <taxon>Pseudomonadota</taxon>
        <taxon>Betaproteobacteria</taxon>
        <taxon>Burkholderiales</taxon>
        <taxon>Burkholderiaceae</taxon>
        <taxon>Paraburkholderia</taxon>
    </lineage>
</organism>
<dbReference type="PANTHER" id="PTHR34501:SF9">
    <property type="entry name" value="MAJOR OUTER MEMBRANE PROTEIN P.IA"/>
    <property type="match status" value="1"/>
</dbReference>
<evidence type="ECO:0000256" key="5">
    <source>
        <dbReference type="ARBA" id="ARBA00022692"/>
    </source>
</evidence>
<dbReference type="InterPro" id="IPR050298">
    <property type="entry name" value="Gram-neg_bact_OMP"/>
</dbReference>
<keyword evidence="3" id="KW-0813">Transport</keyword>
<dbReference type="PRINTS" id="PR00182">
    <property type="entry name" value="ECOLNEIPORIN"/>
</dbReference>
<evidence type="ECO:0000256" key="10">
    <source>
        <dbReference type="ARBA" id="ARBA00023237"/>
    </source>
</evidence>
<dbReference type="Gene3D" id="2.40.160.10">
    <property type="entry name" value="Porin"/>
    <property type="match status" value="1"/>
</dbReference>
<dbReference type="GO" id="GO:0009279">
    <property type="term" value="C:cell outer membrane"/>
    <property type="evidence" value="ECO:0007669"/>
    <property type="project" value="UniProtKB-SubCell"/>
</dbReference>
<proteinExistence type="predicted"/>
<dbReference type="AlphaFoldDB" id="A0A2S4MDZ5"/>
<keyword evidence="6 11" id="KW-0732">Signal</keyword>
<keyword evidence="14" id="KW-1185">Reference proteome</keyword>
<keyword evidence="4" id="KW-1134">Transmembrane beta strand</keyword>
<dbReference type="GO" id="GO:0034220">
    <property type="term" value="P:monoatomic ion transmembrane transport"/>
    <property type="evidence" value="ECO:0007669"/>
    <property type="project" value="InterPro"/>
</dbReference>
<evidence type="ECO:0000313" key="13">
    <source>
        <dbReference type="EMBL" id="POR52859.1"/>
    </source>
</evidence>
<keyword evidence="10" id="KW-0998">Cell outer membrane</keyword>
<keyword evidence="8" id="KW-0626">Porin</keyword>
<feature type="signal peptide" evidence="11">
    <location>
        <begin position="1"/>
        <end position="21"/>
    </location>
</feature>
<evidence type="ECO:0000313" key="14">
    <source>
        <dbReference type="Proteomes" id="UP000237381"/>
    </source>
</evidence>
<dbReference type="PRINTS" id="PR00184">
    <property type="entry name" value="NEISSPPORIN"/>
</dbReference>
<evidence type="ECO:0000256" key="9">
    <source>
        <dbReference type="ARBA" id="ARBA00023136"/>
    </source>
</evidence>
<evidence type="ECO:0000259" key="12">
    <source>
        <dbReference type="Pfam" id="PF13609"/>
    </source>
</evidence>
<dbReference type="GO" id="GO:0046930">
    <property type="term" value="C:pore complex"/>
    <property type="evidence" value="ECO:0007669"/>
    <property type="project" value="UniProtKB-KW"/>
</dbReference>
<evidence type="ECO:0000256" key="8">
    <source>
        <dbReference type="ARBA" id="ARBA00023114"/>
    </source>
</evidence>
<evidence type="ECO:0000256" key="6">
    <source>
        <dbReference type="ARBA" id="ARBA00022729"/>
    </source>
</evidence>
<dbReference type="OrthoDB" id="8982743at2"/>
<dbReference type="SUPFAM" id="SSF56935">
    <property type="entry name" value="Porins"/>
    <property type="match status" value="1"/>
</dbReference>
<keyword evidence="5" id="KW-0812">Transmembrane</keyword>
<evidence type="ECO:0000256" key="11">
    <source>
        <dbReference type="SAM" id="SignalP"/>
    </source>
</evidence>
<dbReference type="InterPro" id="IPR001702">
    <property type="entry name" value="Porin_Gram-ve"/>
</dbReference>
<keyword evidence="7" id="KW-0406">Ion transport</keyword>
<name>A0A2S4MDZ5_9BURK</name>
<evidence type="ECO:0000256" key="1">
    <source>
        <dbReference type="ARBA" id="ARBA00004571"/>
    </source>
</evidence>
<comment type="subunit">
    <text evidence="2">Homotrimer.</text>
</comment>
<feature type="chain" id="PRO_5015734939" evidence="11">
    <location>
        <begin position="22"/>
        <end position="380"/>
    </location>
</feature>
<dbReference type="EMBL" id="PQGA01000004">
    <property type="protein sequence ID" value="POR52859.1"/>
    <property type="molecule type" value="Genomic_DNA"/>
</dbReference>
<dbReference type="GO" id="GO:0015288">
    <property type="term" value="F:porin activity"/>
    <property type="evidence" value="ECO:0007669"/>
    <property type="project" value="UniProtKB-KW"/>
</dbReference>
<evidence type="ECO:0000256" key="3">
    <source>
        <dbReference type="ARBA" id="ARBA00022448"/>
    </source>
</evidence>
<dbReference type="InterPro" id="IPR023614">
    <property type="entry name" value="Porin_dom_sf"/>
</dbReference>
<sequence length="380" mass="39704">MNRPAIVISAGFLIASSQALAQSSVTLFGVIDEGINYTSNVGGKSSWQTASGDLAISRWGLKGSEDLGGGLHAIFDLESGFALDNGAAAYGGRLFGYQSYVGLQSDNYGTLTFGRQFDSIADTVGLLSANGNWAGFLFSHPLDNDNTDATYHANNAVKYTSPTWAGLSATALYGFSNQAGAFANNRIFSAGLNYAWQTLSLAAVYADLGAPGANTSGAIASDDIGFAVSHQKTWGVGANYGIGQATLGLVYTRSNVMDPQSSIYVGALDLGAHGSLKFDNIEVNARYNVTPAVIVGAMYTYTHASFDQDSGHASLHWNQLGGMAQYVFSKRTSVYGQLLYQTVSGGNTGTALDGAHVPGSAGVSSNSHQVVARIAMNHTF</sequence>
<dbReference type="Proteomes" id="UP000237381">
    <property type="component" value="Unassembled WGS sequence"/>
</dbReference>
<accession>A0A2S4MDZ5</accession>
<dbReference type="Pfam" id="PF13609">
    <property type="entry name" value="Porin_4"/>
    <property type="match status" value="1"/>
</dbReference>
<reference evidence="13 14" key="1">
    <citation type="submission" date="2018-01" db="EMBL/GenBank/DDBJ databases">
        <title>Genomic Encyclopedia of Type Strains, Phase III (KMG-III): the genomes of soil and plant-associated and newly described type strains.</title>
        <authorList>
            <person name="Whitman W."/>
        </authorList>
    </citation>
    <scope>NUCLEOTIDE SEQUENCE [LARGE SCALE GENOMIC DNA]</scope>
    <source>
        <strain evidence="13 14">JCM 18070</strain>
    </source>
</reference>
<evidence type="ECO:0000256" key="4">
    <source>
        <dbReference type="ARBA" id="ARBA00022452"/>
    </source>
</evidence>
<protein>
    <submittedName>
        <fullName evidence="13">Putative porin</fullName>
    </submittedName>
</protein>
<evidence type="ECO:0000256" key="2">
    <source>
        <dbReference type="ARBA" id="ARBA00011233"/>
    </source>
</evidence>
<comment type="subcellular location">
    <subcellularLocation>
        <location evidence="1">Cell outer membrane</location>
        <topology evidence="1">Multi-pass membrane protein</topology>
    </subcellularLocation>
</comment>
<dbReference type="InterPro" id="IPR033900">
    <property type="entry name" value="Gram_neg_porin_domain"/>
</dbReference>
<keyword evidence="9" id="KW-0472">Membrane</keyword>
<gene>
    <name evidence="13" type="ORF">B0G62_104156</name>
</gene>
<dbReference type="PANTHER" id="PTHR34501">
    <property type="entry name" value="PROTEIN YDDL-RELATED"/>
    <property type="match status" value="1"/>
</dbReference>